<keyword evidence="1" id="KW-1133">Transmembrane helix</keyword>
<evidence type="ECO:0000256" key="1">
    <source>
        <dbReference type="SAM" id="Phobius"/>
    </source>
</evidence>
<dbReference type="KEGG" id="mmai:sS8_1430"/>
<keyword evidence="1" id="KW-0812">Transmembrane</keyword>
<gene>
    <name evidence="3" type="ORF">sS8_1430</name>
</gene>
<dbReference type="RefSeq" id="WP_119629003.1">
    <property type="nucleotide sequence ID" value="NZ_AP017928.1"/>
</dbReference>
<feature type="signal peptide" evidence="2">
    <location>
        <begin position="1"/>
        <end position="18"/>
    </location>
</feature>
<accession>A0A250KNY3</accession>
<evidence type="ECO:0000313" key="3">
    <source>
        <dbReference type="EMBL" id="BBA33390.1"/>
    </source>
</evidence>
<dbReference type="OrthoDB" id="5608210at2"/>
<feature type="transmembrane region" description="Helical" evidence="1">
    <location>
        <begin position="183"/>
        <end position="205"/>
    </location>
</feature>
<evidence type="ECO:0000313" key="4">
    <source>
        <dbReference type="Proteomes" id="UP000266313"/>
    </source>
</evidence>
<organism evidence="3 4">
    <name type="scientific">Methylocaldum marinum</name>
    <dbReference type="NCBI Taxonomy" id="1432792"/>
    <lineage>
        <taxon>Bacteria</taxon>
        <taxon>Pseudomonadati</taxon>
        <taxon>Pseudomonadota</taxon>
        <taxon>Gammaproteobacteria</taxon>
        <taxon>Methylococcales</taxon>
        <taxon>Methylococcaceae</taxon>
        <taxon>Methylocaldum</taxon>
    </lineage>
</organism>
<evidence type="ECO:0000256" key="2">
    <source>
        <dbReference type="SAM" id="SignalP"/>
    </source>
</evidence>
<protein>
    <submittedName>
        <fullName evidence="3">Putative MxaA protein</fullName>
    </submittedName>
</protein>
<keyword evidence="1" id="KW-0472">Membrane</keyword>
<sequence length="315" mass="35480">MRRIHLAFLLAISGAAIAEVPDSLGPIKDFQVLTPRPFGYTIGDVIRETLIISVDREAVLDRNSLPRSRINRWLELREANVVESESDGLRRYRIELAYQSFYAPLEVKNLAIPAFKLVFNSVGQSGVPKDSESAEGSFHLDVPAWRFTMAPIRELSVLREEGLEPMRPDAPPQLPGRSGPIRGLAAAGVVGFGAGLYLAYLHGYLPWRRRGRHFGAACRTVRALSRAGEGADYSAAYAAIHHAFNGVYGQPLFSEQLDEFFLERPAYEPMRAEIKAFFVSSYEFFFGQEPKETGFPMSRLFRLCRDCYDIERNLR</sequence>
<keyword evidence="4" id="KW-1185">Reference proteome</keyword>
<dbReference type="EMBL" id="AP017928">
    <property type="protein sequence ID" value="BBA33390.1"/>
    <property type="molecule type" value="Genomic_DNA"/>
</dbReference>
<reference evidence="3 4" key="1">
    <citation type="submission" date="2016-12" db="EMBL/GenBank/DDBJ databases">
        <title>Genome sequencing of Methylocaldum marinum.</title>
        <authorList>
            <person name="Takeuchi M."/>
            <person name="Kamagata Y."/>
            <person name="Hiraoka S."/>
            <person name="Oshima K."/>
            <person name="Hattori M."/>
            <person name="Iwasaki W."/>
        </authorList>
    </citation>
    <scope>NUCLEOTIDE SEQUENCE [LARGE SCALE GENOMIC DNA]</scope>
    <source>
        <strain evidence="3 4">S8</strain>
    </source>
</reference>
<keyword evidence="2" id="KW-0732">Signal</keyword>
<name>A0A250KNY3_9GAMM</name>
<proteinExistence type="predicted"/>
<dbReference type="Proteomes" id="UP000266313">
    <property type="component" value="Chromosome"/>
</dbReference>
<feature type="chain" id="PRO_5013236336" evidence="2">
    <location>
        <begin position="19"/>
        <end position="315"/>
    </location>
</feature>
<dbReference type="AlphaFoldDB" id="A0A250KNY3"/>